<dbReference type="Proteomes" id="UP000386466">
    <property type="component" value="Unassembled WGS sequence"/>
</dbReference>
<sequence>MLGGLQGVQCPCRQLQTGCLEKPGLFQSPRRVPRIAGGGQMLTHRSPGGSGWQRSAGRRDARAPHEGAEGGRVRADGLPGPENSFLLAPTPAIALQTLSFCPGSGLRPEGCTEPSAADSAPEGHKAQNLEPASDSVSPSPSAPPHSHSVSLSPSLSLSKINKHLKKSQRK</sequence>
<dbReference type="AlphaFoldDB" id="A0A485N6X8"/>
<reference evidence="2 3" key="1">
    <citation type="submission" date="2019-01" db="EMBL/GenBank/DDBJ databases">
        <authorList>
            <person name="Alioto T."/>
            <person name="Alioto T."/>
        </authorList>
    </citation>
    <scope>NUCLEOTIDE SEQUENCE [LARGE SCALE GENOMIC DNA]</scope>
</reference>
<feature type="region of interest" description="Disordered" evidence="1">
    <location>
        <begin position="37"/>
        <end position="85"/>
    </location>
</feature>
<protein>
    <submittedName>
        <fullName evidence="2">Uncharacterized protein</fullName>
    </submittedName>
</protein>
<keyword evidence="3" id="KW-1185">Reference proteome</keyword>
<feature type="compositionally biased region" description="Low complexity" evidence="1">
    <location>
        <begin position="131"/>
        <end position="158"/>
    </location>
</feature>
<name>A0A485N6X8_LYNPA</name>
<evidence type="ECO:0000313" key="2">
    <source>
        <dbReference type="EMBL" id="VFV28257.1"/>
    </source>
</evidence>
<feature type="region of interest" description="Disordered" evidence="1">
    <location>
        <begin position="104"/>
        <end position="170"/>
    </location>
</feature>
<feature type="compositionally biased region" description="Basic and acidic residues" evidence="1">
    <location>
        <begin position="57"/>
        <end position="75"/>
    </location>
</feature>
<dbReference type="EMBL" id="CAAGRJ010011028">
    <property type="protein sequence ID" value="VFV28257.1"/>
    <property type="molecule type" value="Genomic_DNA"/>
</dbReference>
<organism evidence="2 3">
    <name type="scientific">Lynx pardinus</name>
    <name type="common">Iberian lynx</name>
    <name type="synonym">Felis pardina</name>
    <dbReference type="NCBI Taxonomy" id="191816"/>
    <lineage>
        <taxon>Eukaryota</taxon>
        <taxon>Metazoa</taxon>
        <taxon>Chordata</taxon>
        <taxon>Craniata</taxon>
        <taxon>Vertebrata</taxon>
        <taxon>Euteleostomi</taxon>
        <taxon>Mammalia</taxon>
        <taxon>Eutheria</taxon>
        <taxon>Laurasiatheria</taxon>
        <taxon>Carnivora</taxon>
        <taxon>Feliformia</taxon>
        <taxon>Felidae</taxon>
        <taxon>Felinae</taxon>
        <taxon>Lynx</taxon>
    </lineage>
</organism>
<evidence type="ECO:0000313" key="3">
    <source>
        <dbReference type="Proteomes" id="UP000386466"/>
    </source>
</evidence>
<proteinExistence type="predicted"/>
<feature type="compositionally biased region" description="Basic residues" evidence="1">
    <location>
        <begin position="160"/>
        <end position="170"/>
    </location>
</feature>
<accession>A0A485N6X8</accession>
<gene>
    <name evidence="2" type="ORF">LYPA_23C007354</name>
</gene>
<evidence type="ECO:0000256" key="1">
    <source>
        <dbReference type="SAM" id="MobiDB-lite"/>
    </source>
</evidence>